<protein>
    <recommendedName>
        <fullName evidence="7 16">ATP phosphoribosyltransferase</fullName>
        <shortName evidence="16">ATP-PRT</shortName>
        <shortName evidence="16">ATP-PRTase</shortName>
        <ecNumber evidence="6 16">2.4.2.17</ecNumber>
    </recommendedName>
</protein>
<name>A0A0S3QW36_THET7</name>
<dbReference type="RefSeq" id="WP_068550698.1">
    <property type="nucleotide sequence ID" value="NZ_AP013035.1"/>
</dbReference>
<dbReference type="UniPathway" id="UPA00031">
    <property type="reaction ID" value="UER00006"/>
</dbReference>
<comment type="domain">
    <text evidence="16">Lacks the C-terminal regulatory region which is replaced by HisZ.</text>
</comment>
<sequence length="208" mass="23392">MIRIALPKGRLLKYSMQLFDKMGFDLSLIEREKRKLLFSFPEYGIEAMIVKPMDVPVYVEYGVADLGIAGKDVILEERSDVYEPLDLGFGYCRMVVAQPKGIKLPPYGLGLKVATKYPRIAEKHYGKKGIPVEIIQLYGSVELAPLVGLAHQIVDLVETGTTLRENNLEEVETVFEVTARLIVNRSSMRLKFSSIKNLIESMQSALPL</sequence>
<feature type="domain" description="ATP phosphoribosyltransferase catalytic" evidence="17">
    <location>
        <begin position="51"/>
        <end position="203"/>
    </location>
</feature>
<dbReference type="GO" id="GO:0000105">
    <property type="term" value="P:L-histidine biosynthetic process"/>
    <property type="evidence" value="ECO:0007669"/>
    <property type="project" value="UniProtKB-UniRule"/>
</dbReference>
<evidence type="ECO:0000256" key="4">
    <source>
        <dbReference type="ARBA" id="ARBA00009489"/>
    </source>
</evidence>
<evidence type="ECO:0000256" key="3">
    <source>
        <dbReference type="ARBA" id="ARBA00004667"/>
    </source>
</evidence>
<dbReference type="PATRIC" id="fig|1298851.3.peg.1830"/>
<comment type="subunit">
    <text evidence="5 16">Heteromultimer composed of HisG and HisZ subunits.</text>
</comment>
<proteinExistence type="inferred from homology"/>
<dbReference type="CDD" id="cd13595">
    <property type="entry name" value="PBP2_HisGs"/>
    <property type="match status" value="1"/>
</dbReference>
<dbReference type="InterPro" id="IPR024893">
    <property type="entry name" value="ATP_PRibTrfase_HisG_short"/>
</dbReference>
<evidence type="ECO:0000256" key="1">
    <source>
        <dbReference type="ARBA" id="ARBA00000915"/>
    </source>
</evidence>
<comment type="function">
    <text evidence="15 16">Catalyzes the condensation of ATP and 5-phosphoribose 1-diphosphate to form N'-(5'-phosphoribosyl)-ATP (PR-ATP). Has a crucial role in the pathway because the rate of histidine biosynthesis seems to be controlled primarily by regulation of HisG enzymatic activity.</text>
</comment>
<organism evidence="18 19">
    <name type="scientific">Thermosulfidibacter takaii (strain DSM 17441 / JCM 13301 / NBRC 103674 / ABI70S6)</name>
    <dbReference type="NCBI Taxonomy" id="1298851"/>
    <lineage>
        <taxon>Bacteria</taxon>
        <taxon>Pseudomonadati</taxon>
        <taxon>Thermosulfidibacterota</taxon>
        <taxon>Thermosulfidibacteria</taxon>
        <taxon>Thermosulfidibacterales</taxon>
        <taxon>Thermosulfidibacteraceae</taxon>
    </lineage>
</organism>
<dbReference type="HAMAP" id="MF_01018">
    <property type="entry name" value="HisG_Short"/>
    <property type="match status" value="1"/>
</dbReference>
<dbReference type="InterPro" id="IPR001348">
    <property type="entry name" value="ATP_PRibTrfase_HisG"/>
</dbReference>
<dbReference type="PROSITE" id="PS01316">
    <property type="entry name" value="ATP_P_PHORIBOSYLTR"/>
    <property type="match status" value="1"/>
</dbReference>
<dbReference type="OrthoDB" id="9801867at2"/>
<dbReference type="FunFam" id="3.40.190.10:FF:000008">
    <property type="entry name" value="ATP phosphoribosyltransferase"/>
    <property type="match status" value="1"/>
</dbReference>
<evidence type="ECO:0000256" key="8">
    <source>
        <dbReference type="ARBA" id="ARBA00022490"/>
    </source>
</evidence>
<evidence type="ECO:0000256" key="16">
    <source>
        <dbReference type="HAMAP-Rule" id="MF_01018"/>
    </source>
</evidence>
<gene>
    <name evidence="16" type="primary">hisG</name>
    <name evidence="18" type="ORF">TST_1751</name>
</gene>
<keyword evidence="12 16" id="KW-0547">Nucleotide-binding</keyword>
<evidence type="ECO:0000259" key="17">
    <source>
        <dbReference type="Pfam" id="PF01634"/>
    </source>
</evidence>
<evidence type="ECO:0000256" key="5">
    <source>
        <dbReference type="ARBA" id="ARBA00011496"/>
    </source>
</evidence>
<accession>A0A0S3QW36</accession>
<evidence type="ECO:0000256" key="2">
    <source>
        <dbReference type="ARBA" id="ARBA00004496"/>
    </source>
</evidence>
<comment type="similarity">
    <text evidence="4 16">Belongs to the ATP phosphoribosyltransferase family. Short subfamily.</text>
</comment>
<evidence type="ECO:0000256" key="14">
    <source>
        <dbReference type="ARBA" id="ARBA00023102"/>
    </source>
</evidence>
<dbReference type="EC" id="2.4.2.17" evidence="6 16"/>
<dbReference type="GO" id="GO:0005737">
    <property type="term" value="C:cytoplasm"/>
    <property type="evidence" value="ECO:0007669"/>
    <property type="project" value="UniProtKB-SubCell"/>
</dbReference>
<dbReference type="GO" id="GO:0005524">
    <property type="term" value="F:ATP binding"/>
    <property type="evidence" value="ECO:0007669"/>
    <property type="project" value="UniProtKB-KW"/>
</dbReference>
<evidence type="ECO:0000256" key="12">
    <source>
        <dbReference type="ARBA" id="ARBA00022741"/>
    </source>
</evidence>
<evidence type="ECO:0000256" key="6">
    <source>
        <dbReference type="ARBA" id="ARBA00011946"/>
    </source>
</evidence>
<evidence type="ECO:0000256" key="7">
    <source>
        <dbReference type="ARBA" id="ARBA00020998"/>
    </source>
</evidence>
<evidence type="ECO:0000256" key="11">
    <source>
        <dbReference type="ARBA" id="ARBA00022679"/>
    </source>
</evidence>
<dbReference type="InterPro" id="IPR013820">
    <property type="entry name" value="ATP_PRibTrfase_cat"/>
</dbReference>
<keyword evidence="13 16" id="KW-0067">ATP-binding</keyword>
<keyword evidence="11 16" id="KW-0808">Transferase</keyword>
<reference evidence="19" key="1">
    <citation type="journal article" date="2018" name="Science">
        <title>A primordial and reversible TCA cycle in a facultatively chemolithoautotrophic thermophile.</title>
        <authorList>
            <person name="Nunoura T."/>
            <person name="Chikaraishi Y."/>
            <person name="Izaki R."/>
            <person name="Suwa T."/>
            <person name="Sato T."/>
            <person name="Harada T."/>
            <person name="Mori K."/>
            <person name="Kato Y."/>
            <person name="Miyazaki M."/>
            <person name="Shimamura S."/>
            <person name="Yanagawa K."/>
            <person name="Shuto A."/>
            <person name="Ohkouchi N."/>
            <person name="Fujita N."/>
            <person name="Takaki Y."/>
            <person name="Atomi H."/>
            <person name="Takai K."/>
        </authorList>
    </citation>
    <scope>NUCLEOTIDE SEQUENCE [LARGE SCALE GENOMIC DNA]</scope>
    <source>
        <strain evidence="19">DSM 17441 / JCM 13301 / NBRC 103674 / ABI70S6</strain>
    </source>
</reference>
<dbReference type="EMBL" id="AP013035">
    <property type="protein sequence ID" value="BAT72535.1"/>
    <property type="molecule type" value="Genomic_DNA"/>
</dbReference>
<dbReference type="PANTHER" id="PTHR21403">
    <property type="entry name" value="ATP PHOSPHORIBOSYLTRANSFERASE ATP-PRTASE"/>
    <property type="match status" value="1"/>
</dbReference>
<dbReference type="GO" id="GO:0003879">
    <property type="term" value="F:ATP phosphoribosyltransferase activity"/>
    <property type="evidence" value="ECO:0007669"/>
    <property type="project" value="UniProtKB-UniRule"/>
</dbReference>
<dbReference type="InterPro" id="IPR018198">
    <property type="entry name" value="ATP_PRibTrfase_CS"/>
</dbReference>
<dbReference type="PANTHER" id="PTHR21403:SF8">
    <property type="entry name" value="ATP PHOSPHORIBOSYLTRANSFERASE"/>
    <property type="match status" value="1"/>
</dbReference>
<comment type="subcellular location">
    <subcellularLocation>
        <location evidence="2 16">Cytoplasm</location>
    </subcellularLocation>
</comment>
<dbReference type="STRING" id="1298851.TST_1751"/>
<dbReference type="Proteomes" id="UP000063234">
    <property type="component" value="Chromosome"/>
</dbReference>
<keyword evidence="14 16" id="KW-0368">Histidine biosynthesis</keyword>
<keyword evidence="9 16" id="KW-0028">Amino-acid biosynthesis</keyword>
<evidence type="ECO:0000313" key="18">
    <source>
        <dbReference type="EMBL" id="BAT72535.1"/>
    </source>
</evidence>
<dbReference type="Gene3D" id="3.40.190.10">
    <property type="entry name" value="Periplasmic binding protein-like II"/>
    <property type="match status" value="2"/>
</dbReference>
<comment type="catalytic activity">
    <reaction evidence="1 16">
        <text>1-(5-phospho-beta-D-ribosyl)-ATP + diphosphate = 5-phospho-alpha-D-ribose 1-diphosphate + ATP</text>
        <dbReference type="Rhea" id="RHEA:18473"/>
        <dbReference type="ChEBI" id="CHEBI:30616"/>
        <dbReference type="ChEBI" id="CHEBI:33019"/>
        <dbReference type="ChEBI" id="CHEBI:58017"/>
        <dbReference type="ChEBI" id="CHEBI:73183"/>
        <dbReference type="EC" id="2.4.2.17"/>
    </reaction>
</comment>
<dbReference type="FunFam" id="3.40.190.10:FF:000011">
    <property type="entry name" value="ATP phosphoribosyltransferase"/>
    <property type="match status" value="1"/>
</dbReference>
<evidence type="ECO:0000313" key="19">
    <source>
        <dbReference type="Proteomes" id="UP000063234"/>
    </source>
</evidence>
<keyword evidence="8 16" id="KW-0963">Cytoplasm</keyword>
<evidence type="ECO:0000256" key="15">
    <source>
        <dbReference type="ARBA" id="ARBA00024861"/>
    </source>
</evidence>
<evidence type="ECO:0000256" key="13">
    <source>
        <dbReference type="ARBA" id="ARBA00022840"/>
    </source>
</evidence>
<keyword evidence="10 16" id="KW-0328">Glycosyltransferase</keyword>
<dbReference type="KEGG" id="ttk:TST_1751"/>
<dbReference type="Pfam" id="PF01634">
    <property type="entry name" value="HisG"/>
    <property type="match status" value="1"/>
</dbReference>
<evidence type="ECO:0000256" key="9">
    <source>
        <dbReference type="ARBA" id="ARBA00022605"/>
    </source>
</evidence>
<keyword evidence="19" id="KW-1185">Reference proteome</keyword>
<dbReference type="NCBIfam" id="TIGR00070">
    <property type="entry name" value="hisG"/>
    <property type="match status" value="1"/>
</dbReference>
<dbReference type="AlphaFoldDB" id="A0A0S3QW36"/>
<dbReference type="SUPFAM" id="SSF53850">
    <property type="entry name" value="Periplasmic binding protein-like II"/>
    <property type="match status" value="1"/>
</dbReference>
<comment type="pathway">
    <text evidence="3 16">Amino-acid biosynthesis; L-histidine biosynthesis; L-histidine from 5-phospho-alpha-D-ribose 1-diphosphate: step 1/9.</text>
</comment>
<evidence type="ECO:0000256" key="10">
    <source>
        <dbReference type="ARBA" id="ARBA00022676"/>
    </source>
</evidence>